<organism evidence="2 3">
    <name type="scientific">Emericellopsis atlantica</name>
    <dbReference type="NCBI Taxonomy" id="2614577"/>
    <lineage>
        <taxon>Eukaryota</taxon>
        <taxon>Fungi</taxon>
        <taxon>Dikarya</taxon>
        <taxon>Ascomycota</taxon>
        <taxon>Pezizomycotina</taxon>
        <taxon>Sordariomycetes</taxon>
        <taxon>Hypocreomycetidae</taxon>
        <taxon>Hypocreales</taxon>
        <taxon>Bionectriaceae</taxon>
        <taxon>Emericellopsis</taxon>
    </lineage>
</organism>
<gene>
    <name evidence="2" type="ORF">F5Z01DRAFT_653046</name>
</gene>
<reference evidence="2" key="1">
    <citation type="journal article" date="2021" name="IMA Fungus">
        <title>Genomic characterization of three marine fungi, including Emericellopsis atlantica sp. nov. with signatures of a generalist lifestyle and marine biomass degradation.</title>
        <authorList>
            <person name="Hagestad O.C."/>
            <person name="Hou L."/>
            <person name="Andersen J.H."/>
            <person name="Hansen E.H."/>
            <person name="Altermark B."/>
            <person name="Li C."/>
            <person name="Kuhnert E."/>
            <person name="Cox R.J."/>
            <person name="Crous P.W."/>
            <person name="Spatafora J.W."/>
            <person name="Lail K."/>
            <person name="Amirebrahimi M."/>
            <person name="Lipzen A."/>
            <person name="Pangilinan J."/>
            <person name="Andreopoulos W."/>
            <person name="Hayes R.D."/>
            <person name="Ng V."/>
            <person name="Grigoriev I.V."/>
            <person name="Jackson S.A."/>
            <person name="Sutton T.D.S."/>
            <person name="Dobson A.D.W."/>
            <person name="Rama T."/>
        </authorList>
    </citation>
    <scope>NUCLEOTIDE SEQUENCE</scope>
    <source>
        <strain evidence="2">TS7</strain>
    </source>
</reference>
<name>A0A9P7ZNK1_9HYPO</name>
<accession>A0A9P7ZNK1</accession>
<dbReference type="GeneID" id="70294233"/>
<sequence length="361" mass="41857">MARSGHRTPKTMYETLLRMWLLLDVSTTEHRRAMLRNRTLWRDTDLYNAQLFFIKLGLHFNDPVYGPCSYDLMHLILGQKGLYPLWQLLLRKRFTTLHEIIDLKVRYDYQPSRQNWAAAATNRKTVHGVPLDETGIFHREGWGQGKLHLFRPDELIPIEAVQRGLQLKKHIRHMILWGQFDRTTGENLVPTEEEIYISDEDEALAHMDTTTHWKKKHALKKRWNTLTPEQQNEIREEDEDDRLRCLAWARPNSDADSDSEGEESDSSSTYSLNDEIRRGYIPPPLTKEEGPPPQSGSDQKAWARFVDETLMGAIPEIDPDFALKWQGAGPGAGQIDLQWMREEGFDVDDLIQRQVGETGGD</sequence>
<protein>
    <submittedName>
        <fullName evidence="2">Uncharacterized protein</fullName>
    </submittedName>
</protein>
<dbReference type="RefSeq" id="XP_046119337.1">
    <property type="nucleotide sequence ID" value="XM_046263330.1"/>
</dbReference>
<proteinExistence type="predicted"/>
<keyword evidence="3" id="KW-1185">Reference proteome</keyword>
<evidence type="ECO:0000313" key="2">
    <source>
        <dbReference type="EMBL" id="KAG9255413.1"/>
    </source>
</evidence>
<dbReference type="Proteomes" id="UP000887229">
    <property type="component" value="Unassembled WGS sequence"/>
</dbReference>
<evidence type="ECO:0000256" key="1">
    <source>
        <dbReference type="SAM" id="MobiDB-lite"/>
    </source>
</evidence>
<dbReference type="AlphaFoldDB" id="A0A9P7ZNK1"/>
<dbReference type="OrthoDB" id="4966at2759"/>
<feature type="compositionally biased region" description="Acidic residues" evidence="1">
    <location>
        <begin position="255"/>
        <end position="265"/>
    </location>
</feature>
<feature type="region of interest" description="Disordered" evidence="1">
    <location>
        <begin position="250"/>
        <end position="299"/>
    </location>
</feature>
<dbReference type="EMBL" id="MU251251">
    <property type="protein sequence ID" value="KAG9255413.1"/>
    <property type="molecule type" value="Genomic_DNA"/>
</dbReference>
<comment type="caution">
    <text evidence="2">The sequence shown here is derived from an EMBL/GenBank/DDBJ whole genome shotgun (WGS) entry which is preliminary data.</text>
</comment>
<evidence type="ECO:0000313" key="3">
    <source>
        <dbReference type="Proteomes" id="UP000887229"/>
    </source>
</evidence>